<dbReference type="AlphaFoldDB" id="A0A4U8W1F2"/>
<name>A0A4U8W1F2_9NOCA</name>
<sequence length="108" mass="11069">MSENDSSTTIRVDPEVLRSFAGQLGDEAGNVTGLGTAEDANISGAVGALPGTAFGAAAQHAVAATGKCLQRISDRLTTVADSLRNTAGAYELTEADFEQKLRTIGLSQ</sequence>
<proteinExistence type="predicted"/>
<dbReference type="EMBL" id="LR215973">
    <property type="protein sequence ID" value="VFA99870.1"/>
    <property type="molecule type" value="Genomic_DNA"/>
</dbReference>
<evidence type="ECO:0000313" key="1">
    <source>
        <dbReference type="EMBL" id="VFA99870.1"/>
    </source>
</evidence>
<organism evidence="1 2">
    <name type="scientific">Nocardia cyriacigeorgica</name>
    <dbReference type="NCBI Taxonomy" id="135487"/>
    <lineage>
        <taxon>Bacteria</taxon>
        <taxon>Bacillati</taxon>
        <taxon>Actinomycetota</taxon>
        <taxon>Actinomycetes</taxon>
        <taxon>Mycobacteriales</taxon>
        <taxon>Nocardiaceae</taxon>
        <taxon>Nocardia</taxon>
    </lineage>
</organism>
<protein>
    <submittedName>
        <fullName evidence="1">WXG100 family type VII secretion target</fullName>
    </submittedName>
</protein>
<dbReference type="Proteomes" id="UP000290439">
    <property type="component" value="Chromosome"/>
</dbReference>
<dbReference type="Pfam" id="PF10824">
    <property type="entry name" value="T7SS_ESX_EspC"/>
    <property type="match status" value="1"/>
</dbReference>
<dbReference type="InterPro" id="IPR022536">
    <property type="entry name" value="EspC"/>
</dbReference>
<evidence type="ECO:0000313" key="2">
    <source>
        <dbReference type="Proteomes" id="UP000290439"/>
    </source>
</evidence>
<accession>A0A4U8W1F2</accession>
<dbReference type="SUPFAM" id="SSF140453">
    <property type="entry name" value="EsxAB dimer-like"/>
    <property type="match status" value="1"/>
</dbReference>
<gene>
    <name evidence="1" type="ORF">NCTC10797_03658</name>
</gene>
<dbReference type="RefSeq" id="WP_130917930.1">
    <property type="nucleotide sequence ID" value="NZ_JARWOB010000041.1"/>
</dbReference>
<reference evidence="1 2" key="1">
    <citation type="submission" date="2019-02" db="EMBL/GenBank/DDBJ databases">
        <authorList>
            <consortium name="Pathogen Informatics"/>
        </authorList>
    </citation>
    <scope>NUCLEOTIDE SEQUENCE [LARGE SCALE GENOMIC DNA]</scope>
    <source>
        <strain evidence="1 2">3012STDY6756504</strain>
    </source>
</reference>
<dbReference type="InterPro" id="IPR036689">
    <property type="entry name" value="ESAT-6-like_sf"/>
</dbReference>
<dbReference type="GO" id="GO:0009306">
    <property type="term" value="P:protein secretion"/>
    <property type="evidence" value="ECO:0007669"/>
    <property type="project" value="InterPro"/>
</dbReference>
<dbReference type="Gene3D" id="1.10.287.1060">
    <property type="entry name" value="ESAT-6-like"/>
    <property type="match status" value="1"/>
</dbReference>